<dbReference type="AlphaFoldDB" id="A0A9E2KHV2"/>
<sequence>MTTALMAMFAACTNDDFISNGQGVQNGEAALRPTVGVTLNVLEGDGTDTRLGYENGYKWQKGDKIGALLMDEIRGHWANNEPVRPFDDLEEWAEKPWTERYKLVDYVSTDYPFERQEDGTWTTNSKMLEGNYFFTFPFASYMGNREAVHSIGEQVQNGTDVATAYAANQFFIGYSRIFAGTDGNDVMSSNLELTPVLGGIGITIVNNDDTPFTVKKVVLESPDFSTLIKIDPTQAKYVGEDFNNITVKKPYYNINKDEVAWWSTSQPTADETNEFFNYANYEEVKNSGNRNEYGEVIWEAINPFGEMYKSGNWVNNTGRSANYMRQSALRKIINNVAESGHRAEVTIENSPEIGVRGELQVMVMTTPYIYNSESNEGKGNAINAWIYTDRGIAGPINITNVKNASSNGVTVNAENPITFVRPGRANKVTLMLHTNSIKMGASELDIYNEDDLKQLIEWNEGLNRIYKANLKADVVLDEEMSEMLMSEGWKSSNLQIETGENYKVTLAEGVSKNILDKVLVEGNVEVEGELELGSKSFVNGDYTIAYADAFGMNSQEAKVEAQVISIAEGATVNITSDILDVNEGNWRQDNVAFDDNEGTLNINATVKKFQIKNNEGAMNVNAEVTLNASSYNNAGGYITIAEGADLSGLTTDQYDKTYLYNKGTTHGDLLGDLRYNEENVEPAVIDNHGRLSGLVNKEYGKLIARAEAGPMVVVNNQADAIIDITDDIEADVQFQATTNAGNVVYAVKAENTAKEIRDAKAGITALQMDGGKVTAPAADGDIALGAITKLRSTENGGVIGGDDAAIAFPSATLVEFNGALELNNVDLSGNDESIAVKSGTTTIKGNVNLVYFDQETSENVGLMLAYSRGFVLASYNKQLLKEVDAELHISSDAVLKAMEVTRAELYETDANDSPLVDKTKAVVDNNGTVYLRYVYSSTALVDWRMKDPVMLEWPKPIAAEVVALKENQTFAKLMDTYADLSKVKTIEISSDVSFDVDENSSAKVLEFLKDKEVVLKNGANLYDIKGTLGVAFKKLTVEGTSIVGSGSGNAAGGVMLTLDELEVQATAALTVNRSSILMKNVEQGEGFGSSYIQQLGSITYSNGGMITAKDAKGNLLGWNTTTKKWVNK</sequence>
<evidence type="ECO:0000313" key="2">
    <source>
        <dbReference type="Proteomes" id="UP000824236"/>
    </source>
</evidence>
<reference evidence="1" key="1">
    <citation type="journal article" date="2021" name="PeerJ">
        <title>Extensive microbial diversity within the chicken gut microbiome revealed by metagenomics and culture.</title>
        <authorList>
            <person name="Gilroy R."/>
            <person name="Ravi A."/>
            <person name="Getino M."/>
            <person name="Pursley I."/>
            <person name="Horton D.L."/>
            <person name="Alikhan N.F."/>
            <person name="Baker D."/>
            <person name="Gharbi K."/>
            <person name="Hall N."/>
            <person name="Watson M."/>
            <person name="Adriaenssens E.M."/>
            <person name="Foster-Nyarko E."/>
            <person name="Jarju S."/>
            <person name="Secka A."/>
            <person name="Antonio M."/>
            <person name="Oren A."/>
            <person name="Chaudhuri R.R."/>
            <person name="La Ragione R."/>
            <person name="Hildebrand F."/>
            <person name="Pallen M.J."/>
        </authorList>
    </citation>
    <scope>NUCLEOTIDE SEQUENCE</scope>
    <source>
        <strain evidence="1">B3-3758</strain>
    </source>
</reference>
<evidence type="ECO:0000313" key="1">
    <source>
        <dbReference type="EMBL" id="MBU3814299.1"/>
    </source>
</evidence>
<protein>
    <submittedName>
        <fullName evidence="1">Polymer-forming cytoskeletal protein</fullName>
    </submittedName>
</protein>
<name>A0A9E2KHV2_9BACE</name>
<dbReference type="Proteomes" id="UP000824236">
    <property type="component" value="Unassembled WGS sequence"/>
</dbReference>
<organism evidence="1 2">
    <name type="scientific">Candidatus Bacteroides intestinipullorum</name>
    <dbReference type="NCBI Taxonomy" id="2838471"/>
    <lineage>
        <taxon>Bacteria</taxon>
        <taxon>Pseudomonadati</taxon>
        <taxon>Bacteroidota</taxon>
        <taxon>Bacteroidia</taxon>
        <taxon>Bacteroidales</taxon>
        <taxon>Bacteroidaceae</taxon>
        <taxon>Bacteroides</taxon>
    </lineage>
</organism>
<gene>
    <name evidence="1" type="ORF">H9791_07280</name>
</gene>
<reference evidence="1" key="2">
    <citation type="submission" date="2021-04" db="EMBL/GenBank/DDBJ databases">
        <authorList>
            <person name="Gilroy R."/>
        </authorList>
    </citation>
    <scope>NUCLEOTIDE SEQUENCE</scope>
    <source>
        <strain evidence="1">B3-3758</strain>
    </source>
</reference>
<accession>A0A9E2KHV2</accession>
<dbReference type="EMBL" id="JAHLFO010000101">
    <property type="protein sequence ID" value="MBU3814299.1"/>
    <property type="molecule type" value="Genomic_DNA"/>
</dbReference>
<proteinExistence type="predicted"/>
<comment type="caution">
    <text evidence="1">The sequence shown here is derived from an EMBL/GenBank/DDBJ whole genome shotgun (WGS) entry which is preliminary data.</text>
</comment>